<accession>A0ABY4IXN1</accession>
<organism evidence="2 3">
    <name type="scientific">Microbacterium aurugineum</name>
    <dbReference type="NCBI Taxonomy" id="2851642"/>
    <lineage>
        <taxon>Bacteria</taxon>
        <taxon>Bacillati</taxon>
        <taxon>Actinomycetota</taxon>
        <taxon>Actinomycetes</taxon>
        <taxon>Micrococcales</taxon>
        <taxon>Microbacteriaceae</taxon>
        <taxon>Microbacterium</taxon>
    </lineage>
</organism>
<gene>
    <name evidence="2" type="ORF">KV397_02750</name>
</gene>
<evidence type="ECO:0000313" key="3">
    <source>
        <dbReference type="Proteomes" id="UP000830631"/>
    </source>
</evidence>
<feature type="signal peptide" evidence="1">
    <location>
        <begin position="1"/>
        <end position="18"/>
    </location>
</feature>
<dbReference type="PROSITE" id="PS51257">
    <property type="entry name" value="PROKAR_LIPOPROTEIN"/>
    <property type="match status" value="1"/>
</dbReference>
<feature type="chain" id="PRO_5045306625" description="Lipoprotein" evidence="1">
    <location>
        <begin position="19"/>
        <end position="123"/>
    </location>
</feature>
<evidence type="ECO:0000256" key="1">
    <source>
        <dbReference type="SAM" id="SignalP"/>
    </source>
</evidence>
<sequence length="123" mass="12597">MRRLLVLPLVLAAGFLVAGCSQVTQLAGDALGVDVQVTCATIDDAYGQYQALLEQGEVSAEQADAARDQLVASLDGLADGVDGALGDAIRSGAEKISGMTDLRAPETIEAVEQLKESASAFCG</sequence>
<name>A0ABY4IXN1_9MICO</name>
<protein>
    <recommendedName>
        <fullName evidence="4">Lipoprotein</fullName>
    </recommendedName>
</protein>
<dbReference type="EMBL" id="CP078078">
    <property type="protein sequence ID" value="UPL16752.1"/>
    <property type="molecule type" value="Genomic_DNA"/>
</dbReference>
<evidence type="ECO:0000313" key="2">
    <source>
        <dbReference type="EMBL" id="UPL16752.1"/>
    </source>
</evidence>
<dbReference type="Proteomes" id="UP000830631">
    <property type="component" value="Chromosome"/>
</dbReference>
<keyword evidence="1" id="KW-0732">Signal</keyword>
<dbReference type="RefSeq" id="WP_261812113.1">
    <property type="nucleotide sequence ID" value="NZ_CP078078.1"/>
</dbReference>
<keyword evidence="3" id="KW-1185">Reference proteome</keyword>
<reference evidence="2 3" key="1">
    <citation type="submission" date="2021-06" db="EMBL/GenBank/DDBJ databases">
        <title>Genome-based taxonomic framework of Microbacterium strains isolated from marine environment, the description of four new species and reclassification of four preexisting species.</title>
        <authorList>
            <person name="Lee S.D."/>
            <person name="Kim S.-M."/>
            <person name="Byeon Y.-S."/>
            <person name="Yang H.L."/>
            <person name="Kim I.S."/>
        </authorList>
    </citation>
    <scope>NUCLEOTIDE SEQUENCE [LARGE SCALE GENOMIC DNA]</scope>
    <source>
        <strain evidence="2 3">KSW4-10</strain>
    </source>
</reference>
<evidence type="ECO:0008006" key="4">
    <source>
        <dbReference type="Google" id="ProtNLM"/>
    </source>
</evidence>
<proteinExistence type="predicted"/>